<keyword evidence="1" id="KW-0805">Transcription regulation</keyword>
<dbReference type="InterPro" id="IPR028082">
    <property type="entry name" value="Peripla_BP_I"/>
</dbReference>
<dbReference type="SUPFAM" id="SSF47413">
    <property type="entry name" value="lambda repressor-like DNA-binding domains"/>
    <property type="match status" value="1"/>
</dbReference>
<dbReference type="EMBL" id="CP003218">
    <property type="protein sequence ID" value="AEX06001.1"/>
    <property type="molecule type" value="Genomic_DNA"/>
</dbReference>
<dbReference type="Pfam" id="PF13377">
    <property type="entry name" value="Peripla_BP_3"/>
    <property type="match status" value="1"/>
</dbReference>
<dbReference type="PROSITE" id="PS00356">
    <property type="entry name" value="HTH_LACI_1"/>
    <property type="match status" value="1"/>
</dbReference>
<dbReference type="AlphaFoldDB" id="A0A0H3HHG1"/>
<evidence type="ECO:0000259" key="4">
    <source>
        <dbReference type="PROSITE" id="PS50932"/>
    </source>
</evidence>
<gene>
    <name evidence="5" type="primary">lacI</name>
    <name evidence="5" type="ordered locus">KOX_21405</name>
</gene>
<dbReference type="PATRIC" id="fig|1006551.4.peg.4286"/>
<dbReference type="HOGENOM" id="CLU_037628_6_4_6"/>
<dbReference type="Gene3D" id="3.40.50.2300">
    <property type="match status" value="2"/>
</dbReference>
<dbReference type="PRINTS" id="PR00036">
    <property type="entry name" value="HTHLACI"/>
</dbReference>
<dbReference type="RefSeq" id="WP_014229508.1">
    <property type="nucleotide sequence ID" value="NC_016612.1"/>
</dbReference>
<dbReference type="PROSITE" id="PS50932">
    <property type="entry name" value="HTH_LACI_2"/>
    <property type="match status" value="1"/>
</dbReference>
<dbReference type="Proteomes" id="UP000007843">
    <property type="component" value="Chromosome"/>
</dbReference>
<proteinExistence type="predicted"/>
<sequence>MQRRLATLDDVAREAGVSQQTVSRVLNNPDVVSERTRDKVIRAMQALRYVPNRSAKLLAGKSAPSIGLITASLTLHAPSQIAAAVKSYAGLHQLEVSIAMPVQVDYPSLQARLNEFRAQHIRGAIISLPLESSLAERLVVENPDIACMFLDVSPETDVCCVRFDHRDGCGACVRHLWDAGHREFGLLAGPESSVSARMRLSSWREALHRLGVSNAVTVFGDWSAASGWNKTFELLHHHPRISAIVVANDQMALGVLSALAQLNRTGSQAISVTGYDDTADSLYFQPPLTTVAQDFNVLGKRAVELLIQLMAAPQMKIRELLPTRLIIRQSTWPCAGARQEEQEGLVAQIKALVEKL</sequence>
<dbReference type="InterPro" id="IPR000843">
    <property type="entry name" value="HTH_LacI"/>
</dbReference>
<dbReference type="Pfam" id="PF00356">
    <property type="entry name" value="LacI"/>
    <property type="match status" value="1"/>
</dbReference>
<dbReference type="PANTHER" id="PTHR30146">
    <property type="entry name" value="LACI-RELATED TRANSCRIPTIONAL REPRESSOR"/>
    <property type="match status" value="1"/>
</dbReference>
<protein>
    <submittedName>
        <fullName evidence="5">Lac repressor</fullName>
    </submittedName>
</protein>
<keyword evidence="3" id="KW-0804">Transcription</keyword>
<accession>A0A0H3HHG1</accession>
<feature type="domain" description="HTH lacI-type" evidence="4">
    <location>
        <begin position="6"/>
        <end position="60"/>
    </location>
</feature>
<name>A0A0H3HHG1_KLEM8</name>
<dbReference type="GO" id="GO:0000976">
    <property type="term" value="F:transcription cis-regulatory region binding"/>
    <property type="evidence" value="ECO:0007669"/>
    <property type="project" value="TreeGrafter"/>
</dbReference>
<keyword evidence="2" id="KW-0238">DNA-binding</keyword>
<organism evidence="5 6">
    <name type="scientific">Klebsiella michiganensis (strain ATCC 8724 / DSM 4798 / JCM 20051 / NBRC 3318 / NRRL B-199 / KCTC 1686 / BUCSAV 143 / CCM 1901)</name>
    <dbReference type="NCBI Taxonomy" id="1006551"/>
    <lineage>
        <taxon>Bacteria</taxon>
        <taxon>Pseudomonadati</taxon>
        <taxon>Pseudomonadota</taxon>
        <taxon>Gammaproteobacteria</taxon>
        <taxon>Enterobacterales</taxon>
        <taxon>Enterobacteriaceae</taxon>
        <taxon>Klebsiella/Raoultella group</taxon>
        <taxon>Klebsiella</taxon>
    </lineage>
</organism>
<dbReference type="CDD" id="cd01574">
    <property type="entry name" value="PBP1_LacI"/>
    <property type="match status" value="1"/>
</dbReference>
<dbReference type="SUPFAM" id="SSF53822">
    <property type="entry name" value="Periplasmic binding protein-like I"/>
    <property type="match status" value="1"/>
</dbReference>
<dbReference type="Gene3D" id="1.10.260.40">
    <property type="entry name" value="lambda repressor-like DNA-binding domains"/>
    <property type="match status" value="1"/>
</dbReference>
<dbReference type="InterPro" id="IPR010982">
    <property type="entry name" value="Lambda_DNA-bd_dom_sf"/>
</dbReference>
<dbReference type="InterPro" id="IPR046335">
    <property type="entry name" value="LacI/GalR-like_sensor"/>
</dbReference>
<evidence type="ECO:0000256" key="1">
    <source>
        <dbReference type="ARBA" id="ARBA00023015"/>
    </source>
</evidence>
<evidence type="ECO:0000256" key="2">
    <source>
        <dbReference type="ARBA" id="ARBA00023125"/>
    </source>
</evidence>
<reference evidence="5 6" key="1">
    <citation type="journal article" date="2012" name="J. Bacteriol.">
        <title>Complete genome sequence of Klebsiella oxytoca KCTC 1686, used in production of 2,3-butanediol.</title>
        <authorList>
            <person name="Shin S.H."/>
            <person name="Kim S."/>
            <person name="Kim J.Y."/>
            <person name="Lee S."/>
            <person name="Um Y."/>
            <person name="Oh M.K."/>
            <person name="Kim Y.R."/>
            <person name="Lee J."/>
            <person name="Yang K.S."/>
        </authorList>
    </citation>
    <scope>NUCLEOTIDE SEQUENCE [LARGE SCALE GENOMIC DNA]</scope>
    <source>
        <strain evidence="6">ATCC 8724 / DSM 4798 / JCM 20051 / NBRC 3318 / NRRL B-199 / KCTC 1686</strain>
    </source>
</reference>
<dbReference type="KEGG" id="kox:KOX_21405"/>
<evidence type="ECO:0000313" key="6">
    <source>
        <dbReference type="Proteomes" id="UP000007843"/>
    </source>
</evidence>
<dbReference type="SMART" id="SM00354">
    <property type="entry name" value="HTH_LACI"/>
    <property type="match status" value="1"/>
</dbReference>
<evidence type="ECO:0000256" key="3">
    <source>
        <dbReference type="ARBA" id="ARBA00023163"/>
    </source>
</evidence>
<dbReference type="PANTHER" id="PTHR30146:SF153">
    <property type="entry name" value="LACTOSE OPERON REPRESSOR"/>
    <property type="match status" value="1"/>
</dbReference>
<evidence type="ECO:0000313" key="5">
    <source>
        <dbReference type="EMBL" id="AEX06001.1"/>
    </source>
</evidence>
<dbReference type="NCBIfam" id="NF007075">
    <property type="entry name" value="PRK09526.1"/>
    <property type="match status" value="1"/>
</dbReference>
<dbReference type="CDD" id="cd01392">
    <property type="entry name" value="HTH_LacI"/>
    <property type="match status" value="1"/>
</dbReference>
<dbReference type="GO" id="GO:0003700">
    <property type="term" value="F:DNA-binding transcription factor activity"/>
    <property type="evidence" value="ECO:0007669"/>
    <property type="project" value="TreeGrafter"/>
</dbReference>